<evidence type="ECO:0000256" key="1">
    <source>
        <dbReference type="ARBA" id="ARBA00007025"/>
    </source>
</evidence>
<sequence length="229" mass="25842">MKEKITMSYEDLFNYVIQSRVLGDMLNENKLAEVGFEIPHLVYIQKNNKSPYMETEKKSKEILYTNGDATSPKGEGKKYIVHVCNDIGGWGRGFVLALSNKWDSPEKSYREWNRNGFYELPDSTKCKFELGNIQVVPVEENLSVINMIGQHGCYPTIVDGEKIQPIRYDALKECLMKVAKLAKSTNASVHMPMIGAGLAGGDWSIIEGIINKTLIFLGVDTTVYIFDEK</sequence>
<reference evidence="5" key="1">
    <citation type="journal article" date="2021" name="Proc. Natl. Acad. Sci. U.S.A.">
        <title>A Catalog of Tens of Thousands of Viruses from Human Metagenomes Reveals Hidden Associations with Chronic Diseases.</title>
        <authorList>
            <person name="Tisza M.J."/>
            <person name="Buck C.B."/>
        </authorList>
    </citation>
    <scope>NUCLEOTIDE SEQUENCE</scope>
    <source>
        <strain evidence="5">CtNQV2</strain>
    </source>
</reference>
<dbReference type="GO" id="GO:0005524">
    <property type="term" value="F:ATP binding"/>
    <property type="evidence" value="ECO:0007669"/>
    <property type="project" value="UniProtKB-KW"/>
</dbReference>
<dbReference type="PANTHER" id="PTHR47157:SF1">
    <property type="entry name" value="CHROMODOMAIN-HELICASE-DNA-BINDING PROTEIN 1-LIKE"/>
    <property type="match status" value="1"/>
</dbReference>
<accession>A0A8S5RXZ3</accession>
<dbReference type="PROSITE" id="PS51154">
    <property type="entry name" value="MACRO"/>
    <property type="match status" value="1"/>
</dbReference>
<evidence type="ECO:0000256" key="2">
    <source>
        <dbReference type="ARBA" id="ARBA00022741"/>
    </source>
</evidence>
<name>A0A8S5RXZ3_9CAUD</name>
<dbReference type="InterPro" id="IPR002589">
    <property type="entry name" value="Macro_dom"/>
</dbReference>
<evidence type="ECO:0000313" key="5">
    <source>
        <dbReference type="EMBL" id="DAF43638.1"/>
    </source>
</evidence>
<dbReference type="EMBL" id="BK032510">
    <property type="protein sequence ID" value="DAF43638.1"/>
    <property type="molecule type" value="Genomic_DNA"/>
</dbReference>
<comment type="similarity">
    <text evidence="1">Belongs to the SNF2/RAD54 helicase family.</text>
</comment>
<feature type="domain" description="Macro" evidence="4">
    <location>
        <begin position="49"/>
        <end position="229"/>
    </location>
</feature>
<dbReference type="GO" id="GO:0006338">
    <property type="term" value="P:chromatin remodeling"/>
    <property type="evidence" value="ECO:0007669"/>
    <property type="project" value="InterPro"/>
</dbReference>
<dbReference type="Gene3D" id="3.40.220.10">
    <property type="entry name" value="Leucine Aminopeptidase, subunit E, domain 1"/>
    <property type="match status" value="1"/>
</dbReference>
<dbReference type="SMART" id="SM00506">
    <property type="entry name" value="A1pp"/>
    <property type="match status" value="1"/>
</dbReference>
<proteinExistence type="inferred from homology"/>
<dbReference type="GO" id="GO:0006281">
    <property type="term" value="P:DNA repair"/>
    <property type="evidence" value="ECO:0007669"/>
    <property type="project" value="InterPro"/>
</dbReference>
<dbReference type="GO" id="GO:0003678">
    <property type="term" value="F:DNA helicase activity"/>
    <property type="evidence" value="ECO:0007669"/>
    <property type="project" value="InterPro"/>
</dbReference>
<dbReference type="InterPro" id="IPR043472">
    <property type="entry name" value="Macro_dom-like"/>
</dbReference>
<dbReference type="InterPro" id="IPR031053">
    <property type="entry name" value="ALC1"/>
</dbReference>
<dbReference type="SUPFAM" id="SSF52949">
    <property type="entry name" value="Macro domain-like"/>
    <property type="match status" value="1"/>
</dbReference>
<keyword evidence="2" id="KW-0547">Nucleotide-binding</keyword>
<protein>
    <submittedName>
        <fullName evidence="5">Poa1p-like protein</fullName>
    </submittedName>
</protein>
<keyword evidence="3" id="KW-0067">ATP-binding</keyword>
<dbReference type="PANTHER" id="PTHR47157">
    <property type="entry name" value="CHROMODOMAIN-HELICASE-DNA-BINDING PROTEIN 1-LIKE"/>
    <property type="match status" value="1"/>
</dbReference>
<evidence type="ECO:0000259" key="4">
    <source>
        <dbReference type="PROSITE" id="PS51154"/>
    </source>
</evidence>
<evidence type="ECO:0000256" key="3">
    <source>
        <dbReference type="ARBA" id="ARBA00022840"/>
    </source>
</evidence>
<organism evidence="5">
    <name type="scientific">Myoviridae sp. ctNQV2</name>
    <dbReference type="NCBI Taxonomy" id="2827683"/>
    <lineage>
        <taxon>Viruses</taxon>
        <taxon>Duplodnaviria</taxon>
        <taxon>Heunggongvirae</taxon>
        <taxon>Uroviricota</taxon>
        <taxon>Caudoviricetes</taxon>
    </lineage>
</organism>